<evidence type="ECO:0000313" key="3">
    <source>
        <dbReference type="EMBL" id="PQM50685.1"/>
    </source>
</evidence>
<evidence type="ECO:0000256" key="2">
    <source>
        <dbReference type="RuleBase" id="RU362080"/>
    </source>
</evidence>
<dbReference type="Pfam" id="PF02604">
    <property type="entry name" value="PhdYeFM_antitox"/>
    <property type="match status" value="1"/>
</dbReference>
<comment type="caution">
    <text evidence="3">The sequence shown here is derived from an EMBL/GenBank/DDBJ whole genome shotgun (WGS) entry which is preliminary data.</text>
</comment>
<dbReference type="AlphaFoldDB" id="A0A9X7IK35"/>
<dbReference type="InterPro" id="IPR051405">
    <property type="entry name" value="phD/YefM_antitoxin"/>
</dbReference>
<comment type="similarity">
    <text evidence="1 2">Belongs to the phD/YefM antitoxin family.</text>
</comment>
<gene>
    <name evidence="3" type="ORF">C5U48_19010</name>
</gene>
<dbReference type="Gene3D" id="3.40.1620.10">
    <property type="entry name" value="YefM-like domain"/>
    <property type="match status" value="1"/>
</dbReference>
<accession>A0A9X7IK35</accession>
<sequence>MKTMSYSATRAAFAATLDSVLDDREEVIITRSGKPPVVLVALEDYEALKETAHLLQNPANAQRLLGSIERLEAGEGAAHDLLDK</sequence>
<dbReference type="InterPro" id="IPR006442">
    <property type="entry name" value="Antitoxin_Phd/YefM"/>
</dbReference>
<dbReference type="InterPro" id="IPR036165">
    <property type="entry name" value="YefM-like_sf"/>
</dbReference>
<dbReference type="PANTHER" id="PTHR33713:SF6">
    <property type="entry name" value="ANTITOXIN YEFM"/>
    <property type="match status" value="1"/>
</dbReference>
<reference evidence="3 4" key="1">
    <citation type="submission" date="2018-02" db="EMBL/GenBank/DDBJ databases">
        <title>Draft genome sequence of Mycobacterium virginiense isolated from mud of a swine farm in Japan.</title>
        <authorList>
            <person name="Ohya K."/>
        </authorList>
    </citation>
    <scope>NUCLEOTIDE SEQUENCE [LARGE SCALE GENOMIC DNA]</scope>
    <source>
        <strain evidence="3 4">GF75</strain>
    </source>
</reference>
<name>A0A9X7IK35_9MYCO</name>
<evidence type="ECO:0000256" key="1">
    <source>
        <dbReference type="ARBA" id="ARBA00009981"/>
    </source>
</evidence>
<dbReference type="Proteomes" id="UP000237911">
    <property type="component" value="Unassembled WGS sequence"/>
</dbReference>
<evidence type="ECO:0000313" key="4">
    <source>
        <dbReference type="Proteomes" id="UP000237911"/>
    </source>
</evidence>
<comment type="function">
    <text evidence="2">Antitoxin component of a type II toxin-antitoxin (TA) system.</text>
</comment>
<protein>
    <recommendedName>
        <fullName evidence="2">Antitoxin</fullName>
    </recommendedName>
</protein>
<dbReference type="SUPFAM" id="SSF143120">
    <property type="entry name" value="YefM-like"/>
    <property type="match status" value="1"/>
</dbReference>
<dbReference type="PANTHER" id="PTHR33713">
    <property type="entry name" value="ANTITOXIN YAFN-RELATED"/>
    <property type="match status" value="1"/>
</dbReference>
<organism evidence="3 4">
    <name type="scientific">Mycolicibacter virginiensis</name>
    <dbReference type="NCBI Taxonomy" id="1795032"/>
    <lineage>
        <taxon>Bacteria</taxon>
        <taxon>Bacillati</taxon>
        <taxon>Actinomycetota</taxon>
        <taxon>Actinomycetes</taxon>
        <taxon>Mycobacteriales</taxon>
        <taxon>Mycobacteriaceae</taxon>
        <taxon>Mycolicibacter</taxon>
    </lineage>
</organism>
<dbReference type="NCBIfam" id="TIGR01552">
    <property type="entry name" value="phd_fam"/>
    <property type="match status" value="1"/>
</dbReference>
<keyword evidence="4" id="KW-1185">Reference proteome</keyword>
<dbReference type="EMBL" id="PUEV01000100">
    <property type="protein sequence ID" value="PQM50685.1"/>
    <property type="molecule type" value="Genomic_DNA"/>
</dbReference>
<proteinExistence type="inferred from homology"/>
<dbReference type="Gene3D" id="6.10.250.330">
    <property type="match status" value="1"/>
</dbReference>